<dbReference type="EMBL" id="GBXM01085327">
    <property type="protein sequence ID" value="JAH23250.1"/>
    <property type="molecule type" value="Transcribed_RNA"/>
</dbReference>
<organism evidence="1">
    <name type="scientific">Anguilla anguilla</name>
    <name type="common">European freshwater eel</name>
    <name type="synonym">Muraena anguilla</name>
    <dbReference type="NCBI Taxonomy" id="7936"/>
    <lineage>
        <taxon>Eukaryota</taxon>
        <taxon>Metazoa</taxon>
        <taxon>Chordata</taxon>
        <taxon>Craniata</taxon>
        <taxon>Vertebrata</taxon>
        <taxon>Euteleostomi</taxon>
        <taxon>Actinopterygii</taxon>
        <taxon>Neopterygii</taxon>
        <taxon>Teleostei</taxon>
        <taxon>Anguilliformes</taxon>
        <taxon>Anguillidae</taxon>
        <taxon>Anguilla</taxon>
    </lineage>
</organism>
<protein>
    <submittedName>
        <fullName evidence="1">Uncharacterized protein</fullName>
    </submittedName>
</protein>
<proteinExistence type="predicted"/>
<reference evidence="1" key="2">
    <citation type="journal article" date="2015" name="Fish Shellfish Immunol.">
        <title>Early steps in the European eel (Anguilla anguilla)-Vibrio vulnificus interaction in the gills: Role of the RtxA13 toxin.</title>
        <authorList>
            <person name="Callol A."/>
            <person name="Pajuelo D."/>
            <person name="Ebbesson L."/>
            <person name="Teles M."/>
            <person name="MacKenzie S."/>
            <person name="Amaro C."/>
        </authorList>
    </citation>
    <scope>NUCLEOTIDE SEQUENCE</scope>
</reference>
<name>A0A0E9R472_ANGAN</name>
<accession>A0A0E9R472</accession>
<dbReference type="AlphaFoldDB" id="A0A0E9R472"/>
<sequence length="91" mass="10388">MLDSKNKIKTVPNKQPLKYMHIFPLSYELLQSFIGRMAKQIVSDFSATIWTPFIRISKQAGQDVLLCEIRKSRLRPGQRTGGRGRAPEVLS</sequence>
<reference evidence="1" key="1">
    <citation type="submission" date="2014-11" db="EMBL/GenBank/DDBJ databases">
        <authorList>
            <person name="Amaro Gonzalez C."/>
        </authorList>
    </citation>
    <scope>NUCLEOTIDE SEQUENCE</scope>
</reference>
<evidence type="ECO:0000313" key="1">
    <source>
        <dbReference type="EMBL" id="JAH23250.1"/>
    </source>
</evidence>